<evidence type="ECO:0000313" key="2">
    <source>
        <dbReference type="Proteomes" id="UP001610563"/>
    </source>
</evidence>
<sequence length="132" mass="14945">MANELGTLEYGPNNVGGCCFHTKTLLFHCVREEQHFAAQNLRPCSPIFSRKTYLDTEVSHKGMRKILTADADCSVRYTEHETAPCLVLLEARAPDSLSMCLVECLTHMSSDSLCDEETPKRSEYCYIRCRFG</sequence>
<evidence type="ECO:0000313" key="1">
    <source>
        <dbReference type="EMBL" id="KAL2793914.1"/>
    </source>
</evidence>
<name>A0ABR4G4H2_9EURO</name>
<reference evidence="1 2" key="1">
    <citation type="submission" date="2024-07" db="EMBL/GenBank/DDBJ databases">
        <title>Section-level genome sequencing and comparative genomics of Aspergillus sections Usti and Cavernicolus.</title>
        <authorList>
            <consortium name="Lawrence Berkeley National Laboratory"/>
            <person name="Nybo J.L."/>
            <person name="Vesth T.C."/>
            <person name="Theobald S."/>
            <person name="Frisvad J.C."/>
            <person name="Larsen T.O."/>
            <person name="Kjaerboelling I."/>
            <person name="Rothschild-Mancinelli K."/>
            <person name="Lyhne E.K."/>
            <person name="Kogle M.E."/>
            <person name="Barry K."/>
            <person name="Clum A."/>
            <person name="Na H."/>
            <person name="Ledsgaard L."/>
            <person name="Lin J."/>
            <person name="Lipzen A."/>
            <person name="Kuo A."/>
            <person name="Riley R."/>
            <person name="Mondo S."/>
            <person name="Labutti K."/>
            <person name="Haridas S."/>
            <person name="Pangalinan J."/>
            <person name="Salamov A.A."/>
            <person name="Simmons B.A."/>
            <person name="Magnuson J.K."/>
            <person name="Chen J."/>
            <person name="Drula E."/>
            <person name="Henrissat B."/>
            <person name="Wiebenga A."/>
            <person name="Lubbers R.J."/>
            <person name="Gomes A.C."/>
            <person name="Makela M.R."/>
            <person name="Stajich J."/>
            <person name="Grigoriev I.V."/>
            <person name="Mortensen U.H."/>
            <person name="De Vries R.P."/>
            <person name="Baker S.E."/>
            <person name="Andersen M.R."/>
        </authorList>
    </citation>
    <scope>NUCLEOTIDE SEQUENCE [LARGE SCALE GENOMIC DNA]</scope>
    <source>
        <strain evidence="1 2">CBS 209.92</strain>
    </source>
</reference>
<gene>
    <name evidence="1" type="ORF">BJX66DRAFT_217189</name>
</gene>
<dbReference type="Proteomes" id="UP001610563">
    <property type="component" value="Unassembled WGS sequence"/>
</dbReference>
<comment type="caution">
    <text evidence="1">The sequence shown here is derived from an EMBL/GenBank/DDBJ whole genome shotgun (WGS) entry which is preliminary data.</text>
</comment>
<dbReference type="EMBL" id="JBFTWV010000051">
    <property type="protein sequence ID" value="KAL2793914.1"/>
    <property type="molecule type" value="Genomic_DNA"/>
</dbReference>
<keyword evidence="2" id="KW-1185">Reference proteome</keyword>
<proteinExistence type="predicted"/>
<protein>
    <submittedName>
        <fullName evidence="1">Uncharacterized protein</fullName>
    </submittedName>
</protein>
<accession>A0ABR4G4H2</accession>
<organism evidence="1 2">
    <name type="scientific">Aspergillus keveii</name>
    <dbReference type="NCBI Taxonomy" id="714993"/>
    <lineage>
        <taxon>Eukaryota</taxon>
        <taxon>Fungi</taxon>
        <taxon>Dikarya</taxon>
        <taxon>Ascomycota</taxon>
        <taxon>Pezizomycotina</taxon>
        <taxon>Eurotiomycetes</taxon>
        <taxon>Eurotiomycetidae</taxon>
        <taxon>Eurotiales</taxon>
        <taxon>Aspergillaceae</taxon>
        <taxon>Aspergillus</taxon>
        <taxon>Aspergillus subgen. Nidulantes</taxon>
    </lineage>
</organism>